<sequence length="97" mass="9804">MASLAAITGKPTAATAQLVAEGRESAARLYALLSRCHQLLVGSSALHGPVGLAEQILLCFDRALAKLHGVDDVAGAEDDDAAGSGRKRKPGRGLAGA</sequence>
<reference evidence="2" key="2">
    <citation type="submission" date="2018-05" db="EMBL/GenBank/DDBJ databases">
        <title>OpunRS2 (Oryza punctata Reference Sequence Version 2).</title>
        <authorList>
            <person name="Zhang J."/>
            <person name="Kudrna D."/>
            <person name="Lee S."/>
            <person name="Talag J."/>
            <person name="Welchert J."/>
            <person name="Wing R.A."/>
        </authorList>
    </citation>
    <scope>NUCLEOTIDE SEQUENCE [LARGE SCALE GENOMIC DNA]</scope>
</reference>
<evidence type="ECO:0000313" key="2">
    <source>
        <dbReference type="EnsemblPlants" id="OPUNC05G18010.1"/>
    </source>
</evidence>
<organism evidence="2">
    <name type="scientific">Oryza punctata</name>
    <name type="common">Red rice</name>
    <dbReference type="NCBI Taxonomy" id="4537"/>
    <lineage>
        <taxon>Eukaryota</taxon>
        <taxon>Viridiplantae</taxon>
        <taxon>Streptophyta</taxon>
        <taxon>Embryophyta</taxon>
        <taxon>Tracheophyta</taxon>
        <taxon>Spermatophyta</taxon>
        <taxon>Magnoliopsida</taxon>
        <taxon>Liliopsida</taxon>
        <taxon>Poales</taxon>
        <taxon>Poaceae</taxon>
        <taxon>BOP clade</taxon>
        <taxon>Oryzoideae</taxon>
        <taxon>Oryzeae</taxon>
        <taxon>Oryzinae</taxon>
        <taxon>Oryza</taxon>
    </lineage>
</organism>
<accession>A0A0E0L3U7</accession>
<evidence type="ECO:0000256" key="1">
    <source>
        <dbReference type="SAM" id="MobiDB-lite"/>
    </source>
</evidence>
<dbReference type="HOGENOM" id="CLU_2350382_0_0_1"/>
<protein>
    <submittedName>
        <fullName evidence="2">Uncharacterized protein</fullName>
    </submittedName>
</protein>
<dbReference type="Proteomes" id="UP000026962">
    <property type="component" value="Chromosome 5"/>
</dbReference>
<reference evidence="2" key="1">
    <citation type="submission" date="2015-04" db="UniProtKB">
        <authorList>
            <consortium name="EnsemblPlants"/>
        </authorList>
    </citation>
    <scope>IDENTIFICATION</scope>
</reference>
<proteinExistence type="predicted"/>
<evidence type="ECO:0000313" key="3">
    <source>
        <dbReference type="Proteomes" id="UP000026962"/>
    </source>
</evidence>
<dbReference type="AlphaFoldDB" id="A0A0E0L3U7"/>
<feature type="region of interest" description="Disordered" evidence="1">
    <location>
        <begin position="75"/>
        <end position="97"/>
    </location>
</feature>
<dbReference type="EnsemblPlants" id="OPUNC05G18010.1">
    <property type="protein sequence ID" value="OPUNC05G18010.1"/>
    <property type="gene ID" value="OPUNC05G18010"/>
</dbReference>
<dbReference type="Gramene" id="OPUNC05G18010.1">
    <property type="protein sequence ID" value="OPUNC05G18010.1"/>
    <property type="gene ID" value="OPUNC05G18010"/>
</dbReference>
<keyword evidence="3" id="KW-1185">Reference proteome</keyword>
<name>A0A0E0L3U7_ORYPU</name>